<reference evidence="3 4" key="1">
    <citation type="submission" date="2024-09" db="EMBL/GenBank/DDBJ databases">
        <title>Floridaenema gen nov. (Aerosakkonemataceae, Aerosakkonematales ord. nov., Cyanobacteria) from benthic tropical and subtropical fresh waters, with the description of four new species.</title>
        <authorList>
            <person name="Moretto J.A."/>
            <person name="Berthold D.E."/>
            <person name="Lefler F.W."/>
            <person name="Huang I.-S."/>
            <person name="Laughinghouse H. IV."/>
        </authorList>
    </citation>
    <scope>NUCLEOTIDE SEQUENCE [LARGE SCALE GENOMIC DNA]</scope>
    <source>
        <strain evidence="3 4">BLCC-F167</strain>
    </source>
</reference>
<evidence type="ECO:0000313" key="3">
    <source>
        <dbReference type="EMBL" id="MFB2837084.1"/>
    </source>
</evidence>
<dbReference type="NCBIfam" id="NF038295">
    <property type="entry name" value="EPS_HpsP"/>
    <property type="match status" value="1"/>
</dbReference>
<dbReference type="Pfam" id="PF00534">
    <property type="entry name" value="Glycos_transf_1"/>
    <property type="match status" value="1"/>
</dbReference>
<comment type="caution">
    <text evidence="3">The sequence shown here is derived from an EMBL/GenBank/DDBJ whole genome shotgun (WGS) entry which is preliminary data.</text>
</comment>
<dbReference type="Proteomes" id="UP001576780">
    <property type="component" value="Unassembled WGS sequence"/>
</dbReference>
<dbReference type="PANTHER" id="PTHR45947:SF3">
    <property type="entry name" value="SULFOQUINOVOSYL TRANSFERASE SQD2"/>
    <property type="match status" value="1"/>
</dbReference>
<dbReference type="SUPFAM" id="SSF53756">
    <property type="entry name" value="UDP-Glycosyltransferase/glycogen phosphorylase"/>
    <property type="match status" value="1"/>
</dbReference>
<evidence type="ECO:0000313" key="4">
    <source>
        <dbReference type="Proteomes" id="UP001576780"/>
    </source>
</evidence>
<dbReference type="PANTHER" id="PTHR45947">
    <property type="entry name" value="SULFOQUINOVOSYL TRANSFERASE SQD2"/>
    <property type="match status" value="1"/>
</dbReference>
<feature type="domain" description="Glycosyltransferase subfamily 4-like N-terminal" evidence="2">
    <location>
        <begin position="15"/>
        <end position="185"/>
    </location>
</feature>
<dbReference type="Pfam" id="PF13579">
    <property type="entry name" value="Glyco_trans_4_4"/>
    <property type="match status" value="1"/>
</dbReference>
<dbReference type="Gene3D" id="3.40.50.2000">
    <property type="entry name" value="Glycogen Phosphorylase B"/>
    <property type="match status" value="2"/>
</dbReference>
<dbReference type="RefSeq" id="WP_413279441.1">
    <property type="nucleotide sequence ID" value="NZ_JBHFNT010000194.1"/>
</dbReference>
<dbReference type="EMBL" id="JBHFNT010000194">
    <property type="protein sequence ID" value="MFB2837084.1"/>
    <property type="molecule type" value="Genomic_DNA"/>
</dbReference>
<dbReference type="InterPro" id="IPR001296">
    <property type="entry name" value="Glyco_trans_1"/>
</dbReference>
<proteinExistence type="predicted"/>
<dbReference type="CDD" id="cd03821">
    <property type="entry name" value="GT4_Bme6-like"/>
    <property type="match status" value="1"/>
</dbReference>
<accession>A0ABV4WPR9</accession>
<dbReference type="InterPro" id="IPR050194">
    <property type="entry name" value="Glycosyltransferase_grp1"/>
</dbReference>
<feature type="domain" description="Glycosyl transferase family 1" evidence="1">
    <location>
        <begin position="195"/>
        <end position="359"/>
    </location>
</feature>
<gene>
    <name evidence="3" type="primary">hpsP</name>
    <name evidence="3" type="ORF">ACE1CA_21375</name>
</gene>
<keyword evidence="4" id="KW-1185">Reference proteome</keyword>
<protein>
    <submittedName>
        <fullName evidence="3">Hormogonium polysaccharide biosynthesis glycosyltransferase HpsP</fullName>
    </submittedName>
</protein>
<sequence>MRILQIVPSISLVYGGPSQMVLGLSSALAKAGIEVTILTTNSNGDAGQPPLDVPLNCPVEQDGYQIRYFRCSPFRRYKFSLDLLQWLNNNAKNYDLAHIHALFSPVSSVAATVARMQKLPYILRPLGTLDPADLQKKKLLKKVYATWLEKPNIAGAAAIHFTSLEEAKVSERFGVKTKDLVIPLGVSLPRLEKEENEFVNLSSPVILFMSRVDRKKGLDLLIPALQNLANSGIDFHFVLAGSNPQDPEYEEKIRSQISTTLPGKVTITGFVRGDRKVSLLKNADLFVLPSYYENFGIAVAEAMAAGTPVCITRGVYIWEDILNAEAGWVCDRTVESLTETLRLALQDPTEINRRGLNAKELTIKNYSWEAIAQQTIQAYQQIISSSPN</sequence>
<name>A0ABV4WPR9_9CYAN</name>
<evidence type="ECO:0000259" key="1">
    <source>
        <dbReference type="Pfam" id="PF00534"/>
    </source>
</evidence>
<organism evidence="3 4">
    <name type="scientific">Floridaenema evergladense BLCC-F167</name>
    <dbReference type="NCBI Taxonomy" id="3153639"/>
    <lineage>
        <taxon>Bacteria</taxon>
        <taxon>Bacillati</taxon>
        <taxon>Cyanobacteriota</taxon>
        <taxon>Cyanophyceae</taxon>
        <taxon>Oscillatoriophycideae</taxon>
        <taxon>Aerosakkonematales</taxon>
        <taxon>Aerosakkonemataceae</taxon>
        <taxon>Floridanema</taxon>
        <taxon>Floridanema evergladense</taxon>
    </lineage>
</organism>
<evidence type="ECO:0000259" key="2">
    <source>
        <dbReference type="Pfam" id="PF13579"/>
    </source>
</evidence>
<dbReference type="InterPro" id="IPR028098">
    <property type="entry name" value="Glyco_trans_4-like_N"/>
</dbReference>